<keyword evidence="4 9" id="KW-0812">Transmembrane</keyword>
<feature type="transmembrane region" description="Helical" evidence="9">
    <location>
        <begin position="365"/>
        <end position="385"/>
    </location>
</feature>
<dbReference type="GO" id="GO:0015293">
    <property type="term" value="F:symporter activity"/>
    <property type="evidence" value="ECO:0007669"/>
    <property type="project" value="UniProtKB-KW"/>
</dbReference>
<comment type="subcellular location">
    <subcellularLocation>
        <location evidence="1">Membrane</location>
        <topology evidence="1">Multi-pass membrane protein</topology>
    </subcellularLocation>
</comment>
<evidence type="ECO:0000256" key="6">
    <source>
        <dbReference type="ARBA" id="ARBA00022989"/>
    </source>
</evidence>
<evidence type="ECO:0000256" key="2">
    <source>
        <dbReference type="ARBA" id="ARBA00006434"/>
    </source>
</evidence>
<keyword evidence="7 9" id="KW-0472">Membrane</keyword>
<dbReference type="Gene3D" id="1.20.1730.10">
    <property type="entry name" value="Sodium/glucose cotransporter"/>
    <property type="match status" value="1"/>
</dbReference>
<dbReference type="OrthoDB" id="9810181at2"/>
<feature type="transmembrane region" description="Helical" evidence="9">
    <location>
        <begin position="418"/>
        <end position="435"/>
    </location>
</feature>
<evidence type="ECO:0000313" key="11">
    <source>
        <dbReference type="Proteomes" id="UP000017800"/>
    </source>
</evidence>
<keyword evidence="11" id="KW-1185">Reference proteome</keyword>
<feature type="transmembrane region" description="Helical" evidence="9">
    <location>
        <begin position="391"/>
        <end position="411"/>
    </location>
</feature>
<evidence type="ECO:0000256" key="4">
    <source>
        <dbReference type="ARBA" id="ARBA00022692"/>
    </source>
</evidence>
<feature type="transmembrane region" description="Helical" evidence="9">
    <location>
        <begin position="313"/>
        <end position="344"/>
    </location>
</feature>
<dbReference type="AlphaFoldDB" id="V5FF03"/>
<keyword evidence="6 9" id="KW-1133">Transmembrane helix</keyword>
<evidence type="ECO:0000313" key="10">
    <source>
        <dbReference type="EMBL" id="GAD88441.1"/>
    </source>
</evidence>
<reference evidence="10 11" key="2">
    <citation type="submission" date="2013-11" db="EMBL/GenBank/DDBJ databases">
        <title>Whole genome shotgun sequence of Vibrio halioticoli NBRC 102217.</title>
        <authorList>
            <person name="Isaki S."/>
            <person name="Kimura A."/>
            <person name="Ohji S."/>
            <person name="Hosoyama A."/>
            <person name="Fujita N."/>
            <person name="Hashimoto M."/>
            <person name="Hosoyama Y."/>
            <person name="Yamazoe A."/>
        </authorList>
    </citation>
    <scope>NUCLEOTIDE SEQUENCE [LARGE SCALE GENOMIC DNA]</scope>
    <source>
        <strain evidence="10 11">NBRC 102217</strain>
    </source>
</reference>
<evidence type="ECO:0000256" key="9">
    <source>
        <dbReference type="SAM" id="Phobius"/>
    </source>
</evidence>
<organism evidence="10 11">
    <name type="scientific">Vibrio halioticoli NBRC 102217</name>
    <dbReference type="NCBI Taxonomy" id="1219072"/>
    <lineage>
        <taxon>Bacteria</taxon>
        <taxon>Pseudomonadati</taxon>
        <taxon>Pseudomonadota</taxon>
        <taxon>Gammaproteobacteria</taxon>
        <taxon>Vibrionales</taxon>
        <taxon>Vibrionaceae</taxon>
        <taxon>Vibrio</taxon>
    </lineage>
</organism>
<proteinExistence type="inferred from homology"/>
<reference evidence="10 11" key="1">
    <citation type="submission" date="2013-10" db="EMBL/GenBank/DDBJ databases">
        <authorList>
            <person name="Ichikawa N."/>
            <person name="Kimura A."/>
            <person name="Ohji S."/>
            <person name="Hosoyama A."/>
            <person name="Fujita N."/>
        </authorList>
    </citation>
    <scope>NUCLEOTIDE SEQUENCE [LARGE SCALE GENOMIC DNA]</scope>
    <source>
        <strain evidence="10 11">NBRC 102217</strain>
    </source>
</reference>
<evidence type="ECO:0000256" key="8">
    <source>
        <dbReference type="RuleBase" id="RU362091"/>
    </source>
</evidence>
<dbReference type="PANTHER" id="PTHR48086:SF7">
    <property type="entry name" value="SODIUM-SOLUTE SYMPORTER-RELATED"/>
    <property type="match status" value="1"/>
</dbReference>
<dbReference type="GO" id="GO:0005886">
    <property type="term" value="C:plasma membrane"/>
    <property type="evidence" value="ECO:0007669"/>
    <property type="project" value="TreeGrafter"/>
</dbReference>
<feature type="transmembrane region" description="Helical" evidence="9">
    <location>
        <begin position="121"/>
        <end position="145"/>
    </location>
</feature>
<feature type="transmembrane region" description="Helical" evidence="9">
    <location>
        <begin position="45"/>
        <end position="64"/>
    </location>
</feature>
<comment type="similarity">
    <text evidence="2 8">Belongs to the sodium:solute symporter (SSF) (TC 2.A.21) family.</text>
</comment>
<dbReference type="CDD" id="cd10322">
    <property type="entry name" value="SLC5sbd"/>
    <property type="match status" value="1"/>
</dbReference>
<sequence length="492" mass="53313">MNSVLIMVLLYNLVVIGGIGWYLNQQDKASGRVTDMARGGADANIAMFSVTLAITYLGSAHVYGLMEMSYGMGAVALWFCFAHTILMCVICMGTGRWVRRLGCSTIPELQGNLFGKQMRNLTACISAMVVFGLVSLETQAIGIALSATSGWSLPFSIIVGAFLGLAYVTMGGIKQTMWVNLVNAVVMYSSIIIAAVYLGFVLPEGWDGVRQFYIDNGQEFKLSIFGTPDLLFGFGIATVFSVVFSQSVNQQGMAAAMSAKDESVIRRSIWIAAPINGIFGVFPVLVGLAAFTIPEFAELGPKLAGATLVVKLLPTWLVVMLQAGFVGALLSTYAMTVLAPATIFTKDIIQANRKTPMTPIEEKRTIQRLIIAFGSVAAVLTFFNQPAIVPAINWLFAWLAPLFFVTVAGLFWKRNTNVAVTVLLVSWACNMIWTIRPLKHAIIEVLPMTARLENAHITASVAFILTIVLLMFAGESKPAKLRSKTMTQASSH</sequence>
<feature type="transmembrane region" description="Helical" evidence="9">
    <location>
        <begin position="181"/>
        <end position="202"/>
    </location>
</feature>
<evidence type="ECO:0000256" key="7">
    <source>
        <dbReference type="ARBA" id="ARBA00023136"/>
    </source>
</evidence>
<dbReference type="InterPro" id="IPR038377">
    <property type="entry name" value="Na/Glc_symporter_sf"/>
</dbReference>
<dbReference type="Proteomes" id="UP000017800">
    <property type="component" value="Unassembled WGS sequence"/>
</dbReference>
<comment type="caution">
    <text evidence="10">The sequence shown here is derived from an EMBL/GenBank/DDBJ whole genome shotgun (WGS) entry which is preliminary data.</text>
</comment>
<dbReference type="eggNOG" id="COG0591">
    <property type="taxonomic scope" value="Bacteria"/>
</dbReference>
<protein>
    <submittedName>
        <fullName evidence="10">Putative transporter</fullName>
    </submittedName>
</protein>
<feature type="transmembrane region" description="Helical" evidence="9">
    <location>
        <begin position="230"/>
        <end position="248"/>
    </location>
</feature>
<feature type="transmembrane region" description="Helical" evidence="9">
    <location>
        <begin position="455"/>
        <end position="474"/>
    </location>
</feature>
<name>V5FF03_9VIBR</name>
<feature type="transmembrane region" description="Helical" evidence="9">
    <location>
        <begin position="70"/>
        <end position="92"/>
    </location>
</feature>
<dbReference type="PANTHER" id="PTHR48086">
    <property type="entry name" value="SODIUM/PROLINE SYMPORTER-RELATED"/>
    <property type="match status" value="1"/>
</dbReference>
<feature type="transmembrane region" description="Helical" evidence="9">
    <location>
        <begin position="151"/>
        <end position="169"/>
    </location>
</feature>
<accession>V5FF03</accession>
<dbReference type="InterPro" id="IPR050277">
    <property type="entry name" value="Sodium:Solute_Symporter"/>
</dbReference>
<feature type="transmembrane region" description="Helical" evidence="9">
    <location>
        <begin position="6"/>
        <end position="24"/>
    </location>
</feature>
<gene>
    <name evidence="10" type="ORF">VHA01S_005_00440</name>
</gene>
<dbReference type="InterPro" id="IPR001734">
    <property type="entry name" value="Na/solute_symporter"/>
</dbReference>
<dbReference type="EMBL" id="BAUJ01000005">
    <property type="protein sequence ID" value="GAD88441.1"/>
    <property type="molecule type" value="Genomic_DNA"/>
</dbReference>
<dbReference type="RefSeq" id="WP_023402827.1">
    <property type="nucleotide sequence ID" value="NZ_BAUJ01000005.1"/>
</dbReference>
<evidence type="ECO:0000256" key="3">
    <source>
        <dbReference type="ARBA" id="ARBA00022448"/>
    </source>
</evidence>
<dbReference type="PROSITE" id="PS50283">
    <property type="entry name" value="NA_SOLUT_SYMP_3"/>
    <property type="match status" value="1"/>
</dbReference>
<keyword evidence="5" id="KW-0769">Symport</keyword>
<feature type="transmembrane region" description="Helical" evidence="9">
    <location>
        <begin position="269"/>
        <end position="293"/>
    </location>
</feature>
<evidence type="ECO:0000256" key="1">
    <source>
        <dbReference type="ARBA" id="ARBA00004141"/>
    </source>
</evidence>
<evidence type="ECO:0000256" key="5">
    <source>
        <dbReference type="ARBA" id="ARBA00022847"/>
    </source>
</evidence>
<dbReference type="Pfam" id="PF00474">
    <property type="entry name" value="SSF"/>
    <property type="match status" value="1"/>
</dbReference>
<keyword evidence="3" id="KW-0813">Transport</keyword>